<dbReference type="AlphaFoldDB" id="A0A396GP00"/>
<comment type="caution">
    <text evidence="1">The sequence shown here is derived from an EMBL/GenBank/DDBJ whole genome shotgun (WGS) entry which is preliminary data.</text>
</comment>
<sequence>MLYRTQAMAGINGNKSAKPRLSDDPSAISAICCAAKAASQVESVENIAPASAVPAMDVDSLMFSVVGIFFGRRFLREMREVGFVMSLVGLWNFGELVVFKDFALIMVIAMMVDAIDENVNGV</sequence>
<evidence type="ECO:0000313" key="1">
    <source>
        <dbReference type="EMBL" id="RHN42832.1"/>
    </source>
</evidence>
<organism evidence="1">
    <name type="scientific">Medicago truncatula</name>
    <name type="common">Barrel medic</name>
    <name type="synonym">Medicago tribuloides</name>
    <dbReference type="NCBI Taxonomy" id="3880"/>
    <lineage>
        <taxon>Eukaryota</taxon>
        <taxon>Viridiplantae</taxon>
        <taxon>Streptophyta</taxon>
        <taxon>Embryophyta</taxon>
        <taxon>Tracheophyta</taxon>
        <taxon>Spermatophyta</taxon>
        <taxon>Magnoliopsida</taxon>
        <taxon>eudicotyledons</taxon>
        <taxon>Gunneridae</taxon>
        <taxon>Pentapetalae</taxon>
        <taxon>rosids</taxon>
        <taxon>fabids</taxon>
        <taxon>Fabales</taxon>
        <taxon>Fabaceae</taxon>
        <taxon>Papilionoideae</taxon>
        <taxon>50 kb inversion clade</taxon>
        <taxon>NPAAA clade</taxon>
        <taxon>Hologalegina</taxon>
        <taxon>IRL clade</taxon>
        <taxon>Trifolieae</taxon>
        <taxon>Medicago</taxon>
    </lineage>
</organism>
<dbReference type="EMBL" id="PSQE01000008">
    <property type="protein sequence ID" value="RHN42832.1"/>
    <property type="molecule type" value="Genomic_DNA"/>
</dbReference>
<dbReference type="Gramene" id="rna49325">
    <property type="protein sequence ID" value="RHN42832.1"/>
    <property type="gene ID" value="gene49325"/>
</dbReference>
<reference evidence="1" key="1">
    <citation type="journal article" date="2018" name="Nat. Plants">
        <title>Whole-genome landscape of Medicago truncatula symbiotic genes.</title>
        <authorList>
            <person name="Pecrix Y."/>
            <person name="Gamas P."/>
            <person name="Carrere S."/>
        </authorList>
    </citation>
    <scope>NUCLEOTIDE SEQUENCE</scope>
    <source>
        <tissue evidence="1">Leaves</tissue>
    </source>
</reference>
<dbReference type="Proteomes" id="UP000265566">
    <property type="component" value="Chromosome 8"/>
</dbReference>
<name>A0A396GP00_MEDTR</name>
<protein>
    <submittedName>
        <fullName evidence="1">Uncharacterized protein</fullName>
    </submittedName>
</protein>
<gene>
    <name evidence="1" type="ORF">MtrunA17_Chr8g0381231</name>
</gene>
<accession>A0A396GP00</accession>
<proteinExistence type="predicted"/>